<dbReference type="Proteomes" id="UP000188318">
    <property type="component" value="Unassembled WGS sequence"/>
</dbReference>
<name>A0A1R3RI77_ASPC5</name>
<feature type="compositionally biased region" description="Basic and acidic residues" evidence="1">
    <location>
        <begin position="445"/>
        <end position="457"/>
    </location>
</feature>
<feature type="region of interest" description="Disordered" evidence="1">
    <location>
        <begin position="487"/>
        <end position="539"/>
    </location>
</feature>
<evidence type="ECO:0000313" key="3">
    <source>
        <dbReference type="Proteomes" id="UP000188318"/>
    </source>
</evidence>
<dbReference type="VEuPathDB" id="FungiDB:ASPCADRAFT_397846"/>
<dbReference type="AlphaFoldDB" id="A0A1R3RI77"/>
<feature type="region of interest" description="Disordered" evidence="1">
    <location>
        <begin position="425"/>
        <end position="469"/>
    </location>
</feature>
<proteinExistence type="predicted"/>
<keyword evidence="3" id="KW-1185">Reference proteome</keyword>
<evidence type="ECO:0000313" key="2">
    <source>
        <dbReference type="EMBL" id="OOF94179.1"/>
    </source>
</evidence>
<sequence>MSSQGPIGKLAHGVTSSIGFVSEVHGYRKAKKAARKERELEGQQLPSPSQSPPPDIAYHRGEQHRAPPAEATAHDEVERTWQLDEAQDALVERPTPHKSKGGVANPDKVIAAFLQRRPPPDAFSAVPDGVDPRPRLTYPVAIPQRRPKDKSRGFIHAYALELQTLGIDQDTWFDFIDTFSEASLANPWINALNLASLATSPLPSLISTAISTAIMVATTVAIETQGRYRQNKALDRLNDEFFRPRGLYCLVMTWDPTSFSARTNVDVTTTIQNTINTQGKMSHKFQSSNGVTNGMESIQTAELIFPGLDYLATATKDEQKGFKKKMERGKGFLDDYMDRRAQAKFVAENPTSHLTQAGKPKFASKFADPTHSMHTFLSGGMRGGAHPNRGLGRGGMGWDRGLGGRGGGGGLLGLVNIAAQAVNDHRQQKADAANRGNSPAPYGGDDTRPYEERERHQQYPHAQASGTNPRFYEEHGQYQHTHYEQAGGANPRYYNEREGQQPHHQPYQQSYQQPHQQPSQQPYQQRPYQQQPYQQQQYQQFSAGAGAGAGGLSLKKLFGSKVLYLMVVNMPTEEEMAQAQRLTAHWNI</sequence>
<gene>
    <name evidence="2" type="ORF">ASPCADRAFT_397846</name>
</gene>
<feature type="compositionally biased region" description="Low complexity" evidence="1">
    <location>
        <begin position="502"/>
        <end position="539"/>
    </location>
</feature>
<dbReference type="PANTHER" id="PTHR38887:SF1">
    <property type="entry name" value="RAS MODIFICATION PROTEIN ERF4"/>
    <property type="match status" value="1"/>
</dbReference>
<reference evidence="3" key="1">
    <citation type="journal article" date="2017" name="Genome Biol.">
        <title>Comparative genomics reveals high biological diversity and specific adaptations in the industrially and medically important fungal genus Aspergillus.</title>
        <authorList>
            <person name="de Vries R.P."/>
            <person name="Riley R."/>
            <person name="Wiebenga A."/>
            <person name="Aguilar-Osorio G."/>
            <person name="Amillis S."/>
            <person name="Uchima C.A."/>
            <person name="Anderluh G."/>
            <person name="Asadollahi M."/>
            <person name="Askin M."/>
            <person name="Barry K."/>
            <person name="Battaglia E."/>
            <person name="Bayram O."/>
            <person name="Benocci T."/>
            <person name="Braus-Stromeyer S.A."/>
            <person name="Caldana C."/>
            <person name="Canovas D."/>
            <person name="Cerqueira G.C."/>
            <person name="Chen F."/>
            <person name="Chen W."/>
            <person name="Choi C."/>
            <person name="Clum A."/>
            <person name="Dos Santos R.A."/>
            <person name="Damasio A.R."/>
            <person name="Diallinas G."/>
            <person name="Emri T."/>
            <person name="Fekete E."/>
            <person name="Flipphi M."/>
            <person name="Freyberg S."/>
            <person name="Gallo A."/>
            <person name="Gournas C."/>
            <person name="Habgood R."/>
            <person name="Hainaut M."/>
            <person name="Harispe M.L."/>
            <person name="Henrissat B."/>
            <person name="Hilden K.S."/>
            <person name="Hope R."/>
            <person name="Hossain A."/>
            <person name="Karabika E."/>
            <person name="Karaffa L."/>
            <person name="Karanyi Z."/>
            <person name="Krasevec N."/>
            <person name="Kuo A."/>
            <person name="Kusch H."/>
            <person name="LaButti K."/>
            <person name="Lagendijk E.L."/>
            <person name="Lapidus A."/>
            <person name="Levasseur A."/>
            <person name="Lindquist E."/>
            <person name="Lipzen A."/>
            <person name="Logrieco A.F."/>
            <person name="MacCabe A."/>
            <person name="Maekelae M.R."/>
            <person name="Malavazi I."/>
            <person name="Melin P."/>
            <person name="Meyer V."/>
            <person name="Mielnichuk N."/>
            <person name="Miskei M."/>
            <person name="Molnar A.P."/>
            <person name="Mule G."/>
            <person name="Ngan C.Y."/>
            <person name="Orejas M."/>
            <person name="Orosz E."/>
            <person name="Ouedraogo J.P."/>
            <person name="Overkamp K.M."/>
            <person name="Park H.-S."/>
            <person name="Perrone G."/>
            <person name="Piumi F."/>
            <person name="Punt P.J."/>
            <person name="Ram A.F."/>
            <person name="Ramon A."/>
            <person name="Rauscher S."/>
            <person name="Record E."/>
            <person name="Riano-Pachon D.M."/>
            <person name="Robert V."/>
            <person name="Roehrig J."/>
            <person name="Ruller R."/>
            <person name="Salamov A."/>
            <person name="Salih N.S."/>
            <person name="Samson R.A."/>
            <person name="Sandor E."/>
            <person name="Sanguinetti M."/>
            <person name="Schuetze T."/>
            <person name="Sepcic K."/>
            <person name="Shelest E."/>
            <person name="Sherlock G."/>
            <person name="Sophianopoulou V."/>
            <person name="Squina F.M."/>
            <person name="Sun H."/>
            <person name="Susca A."/>
            <person name="Todd R.B."/>
            <person name="Tsang A."/>
            <person name="Unkles S.E."/>
            <person name="van de Wiele N."/>
            <person name="van Rossen-Uffink D."/>
            <person name="Oliveira J.V."/>
            <person name="Vesth T.C."/>
            <person name="Visser J."/>
            <person name="Yu J.-H."/>
            <person name="Zhou M."/>
            <person name="Andersen M.R."/>
            <person name="Archer D.B."/>
            <person name="Baker S.E."/>
            <person name="Benoit I."/>
            <person name="Brakhage A.A."/>
            <person name="Braus G.H."/>
            <person name="Fischer R."/>
            <person name="Frisvad J.C."/>
            <person name="Goldman G.H."/>
            <person name="Houbraken J."/>
            <person name="Oakley B."/>
            <person name="Pocsi I."/>
            <person name="Scazzocchio C."/>
            <person name="Seiboth B."/>
            <person name="vanKuyk P.A."/>
            <person name="Wortman J."/>
            <person name="Dyer P.S."/>
            <person name="Grigoriev I.V."/>
        </authorList>
    </citation>
    <scope>NUCLEOTIDE SEQUENCE [LARGE SCALE GENOMIC DNA]</scope>
    <source>
        <strain evidence="3">ITEM 5010</strain>
    </source>
</reference>
<feature type="compositionally biased region" description="Basic and acidic residues" evidence="1">
    <location>
        <begin position="57"/>
        <end position="76"/>
    </location>
</feature>
<feature type="region of interest" description="Disordered" evidence="1">
    <location>
        <begin position="25"/>
        <end position="76"/>
    </location>
</feature>
<protein>
    <submittedName>
        <fullName evidence="2">Uncharacterized protein</fullName>
    </submittedName>
</protein>
<dbReference type="PANTHER" id="PTHR38887">
    <property type="entry name" value="CHROMOSOME 21, WHOLE GENOME SHOTGUN SEQUENCE"/>
    <property type="match status" value="1"/>
</dbReference>
<organism evidence="2 3">
    <name type="scientific">Aspergillus carbonarius (strain ITEM 5010)</name>
    <dbReference type="NCBI Taxonomy" id="602072"/>
    <lineage>
        <taxon>Eukaryota</taxon>
        <taxon>Fungi</taxon>
        <taxon>Dikarya</taxon>
        <taxon>Ascomycota</taxon>
        <taxon>Pezizomycotina</taxon>
        <taxon>Eurotiomycetes</taxon>
        <taxon>Eurotiomycetidae</taxon>
        <taxon>Eurotiales</taxon>
        <taxon>Aspergillaceae</taxon>
        <taxon>Aspergillus</taxon>
        <taxon>Aspergillus subgen. Circumdati</taxon>
    </lineage>
</organism>
<dbReference type="EMBL" id="KV907502">
    <property type="protein sequence ID" value="OOF94179.1"/>
    <property type="molecule type" value="Genomic_DNA"/>
</dbReference>
<dbReference type="OMA" id="YDKRAQA"/>
<dbReference type="OrthoDB" id="3433125at2759"/>
<dbReference type="STRING" id="602072.A0A1R3RI77"/>
<evidence type="ECO:0000256" key="1">
    <source>
        <dbReference type="SAM" id="MobiDB-lite"/>
    </source>
</evidence>
<dbReference type="InterPro" id="IPR053221">
    <property type="entry name" value="Burnettramic_acid_biosynth"/>
</dbReference>
<accession>A0A1R3RI77</accession>